<evidence type="ECO:0000313" key="1">
    <source>
        <dbReference type="EMBL" id="MBV0902265.1"/>
    </source>
</evidence>
<keyword evidence="2" id="KW-1185">Reference proteome</keyword>
<dbReference type="RefSeq" id="WP_217284959.1">
    <property type="nucleotide sequence ID" value="NZ_JAHQXE010000003.1"/>
</dbReference>
<name>A0AA41G134_9EURY</name>
<sequence length="51" mass="5570">MSETSPSRFVCPLCERTFDRPRSACTHCGSTVVVPLDDGTVYDSVLSMCGR</sequence>
<dbReference type="Proteomes" id="UP001166304">
    <property type="component" value="Unassembled WGS sequence"/>
</dbReference>
<comment type="caution">
    <text evidence="1">The sequence shown here is derived from an EMBL/GenBank/DDBJ whole genome shotgun (WGS) entry which is preliminary data.</text>
</comment>
<proteinExistence type="predicted"/>
<protein>
    <submittedName>
        <fullName evidence="1">Uncharacterized protein</fullName>
    </submittedName>
</protein>
<accession>A0AA41G134</accession>
<gene>
    <name evidence="1" type="ORF">KTS37_10740</name>
</gene>
<dbReference type="AlphaFoldDB" id="A0AA41G134"/>
<reference evidence="1" key="1">
    <citation type="submission" date="2021-06" db="EMBL/GenBank/DDBJ databases">
        <title>New haloarchaea isolates fom saline soil.</title>
        <authorList>
            <person name="Duran-Viseras A."/>
            <person name="Sanchez-Porro C.S."/>
            <person name="Ventosa A."/>
        </authorList>
    </citation>
    <scope>NUCLEOTIDE SEQUENCE</scope>
    <source>
        <strain evidence="1">JCM 18369</strain>
    </source>
</reference>
<dbReference type="EMBL" id="JAHQXE010000003">
    <property type="protein sequence ID" value="MBV0902265.1"/>
    <property type="molecule type" value="Genomic_DNA"/>
</dbReference>
<evidence type="ECO:0000313" key="2">
    <source>
        <dbReference type="Proteomes" id="UP001166304"/>
    </source>
</evidence>
<organism evidence="1 2">
    <name type="scientific">Haloarcula salina</name>
    <dbReference type="NCBI Taxonomy" id="1429914"/>
    <lineage>
        <taxon>Archaea</taxon>
        <taxon>Methanobacteriati</taxon>
        <taxon>Methanobacteriota</taxon>
        <taxon>Stenosarchaea group</taxon>
        <taxon>Halobacteria</taxon>
        <taxon>Halobacteriales</taxon>
        <taxon>Haloarculaceae</taxon>
        <taxon>Haloarcula</taxon>
    </lineage>
</organism>